<gene>
    <name evidence="2" type="ORF">FHX42_001313</name>
</gene>
<feature type="domain" description="N-acetyltransferase" evidence="1">
    <location>
        <begin position="9"/>
        <end position="150"/>
    </location>
</feature>
<comment type="caution">
    <text evidence="2">The sequence shown here is derived from an EMBL/GenBank/DDBJ whole genome shotgun (WGS) entry which is preliminary data.</text>
</comment>
<dbReference type="PROSITE" id="PS51186">
    <property type="entry name" value="GNAT"/>
    <property type="match status" value="1"/>
</dbReference>
<dbReference type="InterPro" id="IPR016181">
    <property type="entry name" value="Acyl_CoA_acyltransferase"/>
</dbReference>
<dbReference type="RefSeq" id="WP_182543170.1">
    <property type="nucleotide sequence ID" value="NZ_JACGWZ010000001.1"/>
</dbReference>
<protein>
    <submittedName>
        <fullName evidence="2">L-2,4-diaminobutyric acid acetyltransferase</fullName>
        <ecNumber evidence="2">2.3.1.178</ecNumber>
    </submittedName>
</protein>
<proteinExistence type="predicted"/>
<reference evidence="2 3" key="1">
    <citation type="submission" date="2020-07" db="EMBL/GenBank/DDBJ databases">
        <title>Sequencing the genomes of 1000 actinobacteria strains.</title>
        <authorList>
            <person name="Klenk H.-P."/>
        </authorList>
    </citation>
    <scope>NUCLEOTIDE SEQUENCE [LARGE SCALE GENOMIC DNA]</scope>
    <source>
        <strain evidence="2 3">DSM 45975</strain>
    </source>
</reference>
<dbReference type="Gene3D" id="3.40.630.30">
    <property type="match status" value="1"/>
</dbReference>
<keyword evidence="2" id="KW-0012">Acyltransferase</keyword>
<dbReference type="Proteomes" id="UP000569329">
    <property type="component" value="Unassembled WGS sequence"/>
</dbReference>
<sequence length="168" mass="19239">MSSDHRSEVIFRVPTPDDGLPVWEMVDKDRRLDTNSPYYYTMWFRDFAQESLVATIDEEVVGFLNGYRRPEAPDTYVVWQEAVKPRHGVPDLGVNLFKHAAEQQIAKGANFVEATVSANNKPIIMVLRRFAKARSAKIENSVLFPASYFPEEHHDEILYRIGPLAPES</sequence>
<keyword evidence="3" id="KW-1185">Reference proteome</keyword>
<dbReference type="GO" id="GO:0033816">
    <property type="term" value="F:diaminobutyrate acetyltransferase activity"/>
    <property type="evidence" value="ECO:0007669"/>
    <property type="project" value="UniProtKB-EC"/>
</dbReference>
<keyword evidence="2" id="KW-0808">Transferase</keyword>
<organism evidence="2 3">
    <name type="scientific">Halosaccharopolyspora lacisalsi</name>
    <dbReference type="NCBI Taxonomy" id="1000566"/>
    <lineage>
        <taxon>Bacteria</taxon>
        <taxon>Bacillati</taxon>
        <taxon>Actinomycetota</taxon>
        <taxon>Actinomycetes</taxon>
        <taxon>Pseudonocardiales</taxon>
        <taxon>Pseudonocardiaceae</taxon>
        <taxon>Halosaccharopolyspora</taxon>
    </lineage>
</organism>
<evidence type="ECO:0000313" key="3">
    <source>
        <dbReference type="Proteomes" id="UP000569329"/>
    </source>
</evidence>
<dbReference type="EMBL" id="JACGWZ010000001">
    <property type="protein sequence ID" value="MBA8823984.1"/>
    <property type="molecule type" value="Genomic_DNA"/>
</dbReference>
<dbReference type="SUPFAM" id="SSF55729">
    <property type="entry name" value="Acyl-CoA N-acyltransferases (Nat)"/>
    <property type="match status" value="1"/>
</dbReference>
<evidence type="ECO:0000313" key="2">
    <source>
        <dbReference type="EMBL" id="MBA8823984.1"/>
    </source>
</evidence>
<dbReference type="CDD" id="cd04301">
    <property type="entry name" value="NAT_SF"/>
    <property type="match status" value="1"/>
</dbReference>
<dbReference type="Pfam" id="PF00583">
    <property type="entry name" value="Acetyltransf_1"/>
    <property type="match status" value="1"/>
</dbReference>
<dbReference type="AlphaFoldDB" id="A0A839DR40"/>
<dbReference type="InterPro" id="IPR000182">
    <property type="entry name" value="GNAT_dom"/>
</dbReference>
<evidence type="ECO:0000259" key="1">
    <source>
        <dbReference type="PROSITE" id="PS51186"/>
    </source>
</evidence>
<accession>A0A839DR40</accession>
<dbReference type="EC" id="2.3.1.178" evidence="2"/>
<name>A0A839DR40_9PSEU</name>